<sequence length="347" mass="39202">MTTMASEAGDVAAPLGEDSPLHPSPTNATIEKKKAEDRITKEMQMLPTAQEIHGSIPSKGISIAELVSKYETRLTESNVNLFTQLIRAVAEFSTKTWRDKKQKITSVLLDPIQITFDETSELIRAMTKRLPPSLYRVFYETSATLCSYVNEHTHPEHRDSRSLKIASENAFQAIGPFNSLTANLTRQRIERHLGWNIKKDPSSYISAFNAIEDAERRAGFHFKKSGRIGWRLSVAEIRATDLVPATIRAKLEETIKTFNDQGTFADQEKITRNVEIPIWVRATAVPQDRSSISEQQLSDSGADIWLSITELRISDLQLSSKKGHDYEWLAFGRIPKSCIVKEWIKQS</sequence>
<comment type="caution">
    <text evidence="2">The sequence shown here is derived from an EMBL/GenBank/DDBJ whole genome shotgun (WGS) entry which is preliminary data.</text>
</comment>
<evidence type="ECO:0000313" key="3">
    <source>
        <dbReference type="Proteomes" id="UP000481861"/>
    </source>
</evidence>
<feature type="region of interest" description="Disordered" evidence="1">
    <location>
        <begin position="1"/>
        <end position="32"/>
    </location>
</feature>
<dbReference type="AlphaFoldDB" id="A0A7C8IQI7"/>
<dbReference type="OrthoDB" id="5429427at2759"/>
<dbReference type="Proteomes" id="UP000481861">
    <property type="component" value="Unassembled WGS sequence"/>
</dbReference>
<name>A0A7C8IQI7_9PLEO</name>
<organism evidence="2 3">
    <name type="scientific">Massariosphaeria phaeospora</name>
    <dbReference type="NCBI Taxonomy" id="100035"/>
    <lineage>
        <taxon>Eukaryota</taxon>
        <taxon>Fungi</taxon>
        <taxon>Dikarya</taxon>
        <taxon>Ascomycota</taxon>
        <taxon>Pezizomycotina</taxon>
        <taxon>Dothideomycetes</taxon>
        <taxon>Pleosporomycetidae</taxon>
        <taxon>Pleosporales</taxon>
        <taxon>Pleosporales incertae sedis</taxon>
        <taxon>Massariosphaeria</taxon>
    </lineage>
</organism>
<protein>
    <submittedName>
        <fullName evidence="2">Uncharacterized protein</fullName>
    </submittedName>
</protein>
<evidence type="ECO:0000256" key="1">
    <source>
        <dbReference type="SAM" id="MobiDB-lite"/>
    </source>
</evidence>
<gene>
    <name evidence="2" type="ORF">BDV95DRAFT_614810</name>
</gene>
<accession>A0A7C8IQI7</accession>
<proteinExistence type="predicted"/>
<evidence type="ECO:0000313" key="2">
    <source>
        <dbReference type="EMBL" id="KAF2877707.1"/>
    </source>
</evidence>
<reference evidence="2 3" key="1">
    <citation type="submission" date="2020-01" db="EMBL/GenBank/DDBJ databases">
        <authorList>
            <consortium name="DOE Joint Genome Institute"/>
            <person name="Haridas S."/>
            <person name="Albert R."/>
            <person name="Binder M."/>
            <person name="Bloem J."/>
            <person name="Labutti K."/>
            <person name="Salamov A."/>
            <person name="Andreopoulos B."/>
            <person name="Baker S.E."/>
            <person name="Barry K."/>
            <person name="Bills G."/>
            <person name="Bluhm B.H."/>
            <person name="Cannon C."/>
            <person name="Castanera R."/>
            <person name="Culley D.E."/>
            <person name="Daum C."/>
            <person name="Ezra D."/>
            <person name="Gonzalez J.B."/>
            <person name="Henrissat B."/>
            <person name="Kuo A."/>
            <person name="Liang C."/>
            <person name="Lipzen A."/>
            <person name="Lutzoni F."/>
            <person name="Magnuson J."/>
            <person name="Mondo S."/>
            <person name="Nolan M."/>
            <person name="Ohm R."/>
            <person name="Pangilinan J."/>
            <person name="Park H.-J.H."/>
            <person name="Ramirez L."/>
            <person name="Alfaro M."/>
            <person name="Sun H."/>
            <person name="Tritt A."/>
            <person name="Yoshinaga Y."/>
            <person name="Zwiers L.-H.L."/>
            <person name="Turgeon B.G."/>
            <person name="Goodwin S.B."/>
            <person name="Spatafora J.W."/>
            <person name="Crous P.W."/>
            <person name="Grigoriev I.V."/>
        </authorList>
    </citation>
    <scope>NUCLEOTIDE SEQUENCE [LARGE SCALE GENOMIC DNA]</scope>
    <source>
        <strain evidence="2 3">CBS 611.86</strain>
    </source>
</reference>
<keyword evidence="3" id="KW-1185">Reference proteome</keyword>
<dbReference type="EMBL" id="JAADJZ010000002">
    <property type="protein sequence ID" value="KAF2877707.1"/>
    <property type="molecule type" value="Genomic_DNA"/>
</dbReference>